<feature type="transmembrane region" description="Helical" evidence="7">
    <location>
        <begin position="358"/>
        <end position="380"/>
    </location>
</feature>
<organism evidence="10 11">
    <name type="scientific">Candidatus Curtissbacteria bacterium GW2011_GWA2_41_24</name>
    <dbReference type="NCBI Taxonomy" id="1618411"/>
    <lineage>
        <taxon>Bacteria</taxon>
        <taxon>Candidatus Curtissiibacteriota</taxon>
    </lineage>
</organism>
<proteinExistence type="inferred from homology"/>
<gene>
    <name evidence="10" type="ORF">UU56_C0021G0020</name>
</gene>
<keyword evidence="5 7" id="KW-0472">Membrane</keyword>
<feature type="transmembrane region" description="Helical" evidence="7">
    <location>
        <begin position="21"/>
        <end position="45"/>
    </location>
</feature>
<keyword evidence="3 7" id="KW-0812">Transmembrane</keyword>
<feature type="domain" description="ABC3 transporter permease C-terminal" evidence="8">
    <location>
        <begin position="280"/>
        <end position="390"/>
    </location>
</feature>
<reference evidence="10 11" key="1">
    <citation type="journal article" date="2015" name="Nature">
        <title>rRNA introns, odd ribosomes, and small enigmatic genomes across a large radiation of phyla.</title>
        <authorList>
            <person name="Brown C.T."/>
            <person name="Hug L.A."/>
            <person name="Thomas B.C."/>
            <person name="Sharon I."/>
            <person name="Castelle C.J."/>
            <person name="Singh A."/>
            <person name="Wilkins M.J."/>
            <person name="Williams K.H."/>
            <person name="Banfield J.F."/>
        </authorList>
    </citation>
    <scope>NUCLEOTIDE SEQUENCE [LARGE SCALE GENOMIC DNA]</scope>
</reference>
<sequence length="397" mass="42214">MEILETINSAQEALRINKLRSFLTSLGIIIGVAAIILLISIGSGLQSYISAQFEKLGTNTIFILPGKVQFGPQGGPPRAVNKITFKLAEKLEKEKSEAIIDIAPFIEINITATYRNKSKVTTLAGTRSTYFSIFDIKTESGRPFSEKDNQTSRKVAVIGKTLASDLYSAQDPIGQTISLSKKSFTVIGVLEPQGNVGGVDVDNQAIIPLNSARALTGSDQVNSILVRTTSAQTIPTAKTHVEKILKRTLSEDDFSILTQEQLLSSILQILGVLTFALGGIAAISLIVGGVGISNIMLVSVTERTREIGLRKAVGARSGDILGQFLTEAVILSISGGAIGILIGYLGSLALARFIQTAVPLWAVLLGFGFSSLVGIIFGVAPAIRASRLEPIVALRHE</sequence>
<dbReference type="Proteomes" id="UP000034493">
    <property type="component" value="Unassembled WGS sequence"/>
</dbReference>
<evidence type="ECO:0000256" key="4">
    <source>
        <dbReference type="ARBA" id="ARBA00022989"/>
    </source>
</evidence>
<evidence type="ECO:0000256" key="3">
    <source>
        <dbReference type="ARBA" id="ARBA00022692"/>
    </source>
</evidence>
<feature type="transmembrane region" description="Helical" evidence="7">
    <location>
        <begin position="320"/>
        <end position="346"/>
    </location>
</feature>
<dbReference type="InterPro" id="IPR050250">
    <property type="entry name" value="Macrolide_Exporter_MacB"/>
</dbReference>
<dbReference type="EMBL" id="LCBC01000021">
    <property type="protein sequence ID" value="KKS03272.1"/>
    <property type="molecule type" value="Genomic_DNA"/>
</dbReference>
<dbReference type="GO" id="GO:0022857">
    <property type="term" value="F:transmembrane transporter activity"/>
    <property type="evidence" value="ECO:0007669"/>
    <property type="project" value="TreeGrafter"/>
</dbReference>
<protein>
    <submittedName>
        <fullName evidence="10">ABC transporter, permease protein</fullName>
    </submittedName>
</protein>
<comment type="caution">
    <text evidence="10">The sequence shown here is derived from an EMBL/GenBank/DDBJ whole genome shotgun (WGS) entry which is preliminary data.</text>
</comment>
<dbReference type="InterPro" id="IPR025857">
    <property type="entry name" value="MacB_PCD"/>
</dbReference>
<accession>A0A0G0VUB5</accession>
<evidence type="ECO:0000256" key="6">
    <source>
        <dbReference type="ARBA" id="ARBA00038076"/>
    </source>
</evidence>
<dbReference type="GO" id="GO:0005886">
    <property type="term" value="C:plasma membrane"/>
    <property type="evidence" value="ECO:0007669"/>
    <property type="project" value="UniProtKB-SubCell"/>
</dbReference>
<dbReference type="Pfam" id="PF02687">
    <property type="entry name" value="FtsX"/>
    <property type="match status" value="1"/>
</dbReference>
<dbReference type="AlphaFoldDB" id="A0A0G0VUB5"/>
<dbReference type="PATRIC" id="fig|1618411.3.peg.1014"/>
<evidence type="ECO:0000259" key="8">
    <source>
        <dbReference type="Pfam" id="PF02687"/>
    </source>
</evidence>
<evidence type="ECO:0000313" key="10">
    <source>
        <dbReference type="EMBL" id="KKS03272.1"/>
    </source>
</evidence>
<keyword evidence="2" id="KW-1003">Cell membrane</keyword>
<evidence type="ECO:0000256" key="1">
    <source>
        <dbReference type="ARBA" id="ARBA00004651"/>
    </source>
</evidence>
<evidence type="ECO:0000256" key="2">
    <source>
        <dbReference type="ARBA" id="ARBA00022475"/>
    </source>
</evidence>
<feature type="domain" description="MacB-like periplasmic core" evidence="9">
    <location>
        <begin position="21"/>
        <end position="243"/>
    </location>
</feature>
<evidence type="ECO:0000259" key="9">
    <source>
        <dbReference type="Pfam" id="PF12704"/>
    </source>
</evidence>
<evidence type="ECO:0000256" key="7">
    <source>
        <dbReference type="SAM" id="Phobius"/>
    </source>
</evidence>
<name>A0A0G0VUB5_9BACT</name>
<dbReference type="InterPro" id="IPR003838">
    <property type="entry name" value="ABC3_permease_C"/>
</dbReference>
<comment type="similarity">
    <text evidence="6">Belongs to the ABC-4 integral membrane protein family.</text>
</comment>
<comment type="subcellular location">
    <subcellularLocation>
        <location evidence="1">Cell membrane</location>
        <topology evidence="1">Multi-pass membrane protein</topology>
    </subcellularLocation>
</comment>
<feature type="transmembrane region" description="Helical" evidence="7">
    <location>
        <begin position="266"/>
        <end position="299"/>
    </location>
</feature>
<dbReference type="Pfam" id="PF12704">
    <property type="entry name" value="MacB_PCD"/>
    <property type="match status" value="1"/>
</dbReference>
<evidence type="ECO:0000313" key="11">
    <source>
        <dbReference type="Proteomes" id="UP000034493"/>
    </source>
</evidence>
<evidence type="ECO:0000256" key="5">
    <source>
        <dbReference type="ARBA" id="ARBA00023136"/>
    </source>
</evidence>
<keyword evidence="4 7" id="KW-1133">Transmembrane helix</keyword>
<dbReference type="PANTHER" id="PTHR30572">
    <property type="entry name" value="MEMBRANE COMPONENT OF TRANSPORTER-RELATED"/>
    <property type="match status" value="1"/>
</dbReference>
<dbReference type="PANTHER" id="PTHR30572:SF4">
    <property type="entry name" value="ABC TRANSPORTER PERMEASE YTRF"/>
    <property type="match status" value="1"/>
</dbReference>